<reference evidence="2" key="3">
    <citation type="submission" date="2018-08" db="UniProtKB">
        <authorList>
            <consortium name="EnsemblPlants"/>
        </authorList>
    </citation>
    <scope>IDENTIFICATION</scope>
    <source>
        <strain evidence="2">cv. Bd21</strain>
    </source>
</reference>
<name>I1HJ55_BRADI</name>
<reference evidence="1 2" key="1">
    <citation type="journal article" date="2010" name="Nature">
        <title>Genome sequencing and analysis of the model grass Brachypodium distachyon.</title>
        <authorList>
            <consortium name="International Brachypodium Initiative"/>
        </authorList>
    </citation>
    <scope>NUCLEOTIDE SEQUENCE [LARGE SCALE GENOMIC DNA]</scope>
    <source>
        <strain evidence="1 2">Bd21</strain>
    </source>
</reference>
<organism evidence="2">
    <name type="scientific">Brachypodium distachyon</name>
    <name type="common">Purple false brome</name>
    <name type="synonym">Trachynia distachya</name>
    <dbReference type="NCBI Taxonomy" id="15368"/>
    <lineage>
        <taxon>Eukaryota</taxon>
        <taxon>Viridiplantae</taxon>
        <taxon>Streptophyta</taxon>
        <taxon>Embryophyta</taxon>
        <taxon>Tracheophyta</taxon>
        <taxon>Spermatophyta</taxon>
        <taxon>Magnoliopsida</taxon>
        <taxon>Liliopsida</taxon>
        <taxon>Poales</taxon>
        <taxon>Poaceae</taxon>
        <taxon>BOP clade</taxon>
        <taxon>Pooideae</taxon>
        <taxon>Stipodae</taxon>
        <taxon>Brachypodieae</taxon>
        <taxon>Brachypodium</taxon>
    </lineage>
</organism>
<dbReference type="EMBL" id="CM000881">
    <property type="protein sequence ID" value="KQK06104.1"/>
    <property type="molecule type" value="Genomic_DNA"/>
</dbReference>
<keyword evidence="3" id="KW-1185">Reference proteome</keyword>
<dbReference type="AlphaFoldDB" id="I1HJ55"/>
<dbReference type="EnsemblPlants" id="KQK06104">
    <property type="protein sequence ID" value="KQK06104"/>
    <property type="gene ID" value="BRADI_2g24435v3"/>
</dbReference>
<dbReference type="Gramene" id="KQK06104">
    <property type="protein sequence ID" value="KQK06104"/>
    <property type="gene ID" value="BRADI_2g24435v3"/>
</dbReference>
<dbReference type="InParanoid" id="I1HJ55"/>
<evidence type="ECO:0000313" key="3">
    <source>
        <dbReference type="Proteomes" id="UP000008810"/>
    </source>
</evidence>
<dbReference type="HOGENOM" id="CLU_2907179_0_0_1"/>
<evidence type="ECO:0000313" key="1">
    <source>
        <dbReference type="EMBL" id="KQK06104.1"/>
    </source>
</evidence>
<protein>
    <submittedName>
        <fullName evidence="1 2">Uncharacterized protein</fullName>
    </submittedName>
</protein>
<sequence>MVLVTTKHGDFLRINMFLKENPWIPCTDRYTDKQQFFGPSYHSCPSPPPDLETVTISNFPSF</sequence>
<evidence type="ECO:0000313" key="2">
    <source>
        <dbReference type="EnsemblPlants" id="KQK06104"/>
    </source>
</evidence>
<reference evidence="1" key="2">
    <citation type="submission" date="2017-06" db="EMBL/GenBank/DDBJ databases">
        <title>WGS assembly of Brachypodium distachyon.</title>
        <authorList>
            <consortium name="The International Brachypodium Initiative"/>
            <person name="Lucas S."/>
            <person name="Harmon-Smith M."/>
            <person name="Lail K."/>
            <person name="Tice H."/>
            <person name="Grimwood J."/>
            <person name="Bruce D."/>
            <person name="Barry K."/>
            <person name="Shu S."/>
            <person name="Lindquist E."/>
            <person name="Wang M."/>
            <person name="Pitluck S."/>
            <person name="Vogel J.P."/>
            <person name="Garvin D.F."/>
            <person name="Mockler T.C."/>
            <person name="Schmutz J."/>
            <person name="Rokhsar D."/>
            <person name="Bevan M.W."/>
        </authorList>
    </citation>
    <scope>NUCLEOTIDE SEQUENCE</scope>
    <source>
        <strain evidence="1">Bd21</strain>
    </source>
</reference>
<accession>I1HJ55</accession>
<dbReference type="Proteomes" id="UP000008810">
    <property type="component" value="Chromosome 2"/>
</dbReference>
<gene>
    <name evidence="1" type="ORF">BRADI_2g24435v3</name>
</gene>
<proteinExistence type="predicted"/>